<feature type="region of interest" description="Disordered" evidence="1">
    <location>
        <begin position="521"/>
        <end position="577"/>
    </location>
</feature>
<feature type="compositionally biased region" description="Polar residues" evidence="1">
    <location>
        <begin position="363"/>
        <end position="373"/>
    </location>
</feature>
<feature type="compositionally biased region" description="Polar residues" evidence="1">
    <location>
        <begin position="113"/>
        <end position="129"/>
    </location>
</feature>
<dbReference type="EMBL" id="LCTV02000012">
    <property type="protein sequence ID" value="PRQ71386.1"/>
    <property type="molecule type" value="Genomic_DNA"/>
</dbReference>
<evidence type="ECO:0000313" key="4">
    <source>
        <dbReference type="Proteomes" id="UP000199069"/>
    </source>
</evidence>
<feature type="region of interest" description="Disordered" evidence="1">
    <location>
        <begin position="429"/>
        <end position="486"/>
    </location>
</feature>
<dbReference type="Proteomes" id="UP000239560">
    <property type="component" value="Unassembled WGS sequence"/>
</dbReference>
<feature type="compositionally biased region" description="Polar residues" evidence="1">
    <location>
        <begin position="299"/>
        <end position="312"/>
    </location>
</feature>
<feature type="compositionally biased region" description="Low complexity" evidence="1">
    <location>
        <begin position="255"/>
        <end position="281"/>
    </location>
</feature>
<feature type="compositionally biased region" description="Acidic residues" evidence="1">
    <location>
        <begin position="98"/>
        <end position="107"/>
    </location>
</feature>
<name>A0A0K3CMD7_RHOTO</name>
<feature type="compositionally biased region" description="Polar residues" evidence="1">
    <location>
        <begin position="17"/>
        <end position="26"/>
    </location>
</feature>
<feature type="compositionally biased region" description="Low complexity" evidence="1">
    <location>
        <begin position="385"/>
        <end position="401"/>
    </location>
</feature>
<feature type="region of interest" description="Disordered" evidence="1">
    <location>
        <begin position="1"/>
        <end position="338"/>
    </location>
</feature>
<feature type="compositionally biased region" description="Polar residues" evidence="1">
    <location>
        <begin position="1"/>
        <end position="10"/>
    </location>
</feature>
<proteinExistence type="predicted"/>
<feature type="region of interest" description="Disordered" evidence="1">
    <location>
        <begin position="350"/>
        <end position="373"/>
    </location>
</feature>
<dbReference type="Proteomes" id="UP000199069">
    <property type="component" value="Unassembled WGS sequence"/>
</dbReference>
<dbReference type="EMBL" id="CWKI01000012">
    <property type="protein sequence ID" value="CTR10138.1"/>
    <property type="molecule type" value="Genomic_DNA"/>
</dbReference>
<evidence type="ECO:0000256" key="1">
    <source>
        <dbReference type="SAM" id="MobiDB-lite"/>
    </source>
</evidence>
<evidence type="ECO:0000313" key="3">
    <source>
        <dbReference type="EMBL" id="PRQ71386.1"/>
    </source>
</evidence>
<feature type="compositionally biased region" description="Polar residues" evidence="1">
    <location>
        <begin position="75"/>
        <end position="84"/>
    </location>
</feature>
<evidence type="ECO:0000313" key="2">
    <source>
        <dbReference type="EMBL" id="CTR10138.1"/>
    </source>
</evidence>
<accession>A0A0K3CMD7</accession>
<reference evidence="3 5" key="2">
    <citation type="journal article" date="2018" name="Elife">
        <title>Functional genomics of lipid metabolism in the oleaginous yeast Rhodosporidium toruloides.</title>
        <authorList>
            <person name="Coradetti S.T."/>
            <person name="Pinel D."/>
            <person name="Geiselman G."/>
            <person name="Ito M."/>
            <person name="Mondo S."/>
            <person name="Reilly M.C."/>
            <person name="Cheng Y.F."/>
            <person name="Bauer S."/>
            <person name="Grigoriev I."/>
            <person name="Gladden J.M."/>
            <person name="Simmons B.A."/>
            <person name="Brem R."/>
            <person name="Arkin A.P."/>
            <person name="Skerker J.M."/>
        </authorList>
    </citation>
    <scope>NUCLEOTIDE SEQUENCE [LARGE SCALE GENOMIC DNA]</scope>
    <source>
        <strain evidence="3 5">NBRC 0880</strain>
    </source>
</reference>
<feature type="compositionally biased region" description="Polar residues" evidence="1">
    <location>
        <begin position="319"/>
        <end position="338"/>
    </location>
</feature>
<gene>
    <name evidence="2" type="primary">FGENESH: predicted gene_12.159</name>
    <name evidence="3" type="ORF">AAT19DRAFT_10244</name>
    <name evidence="2" type="ORF">BN2166_0059990</name>
</gene>
<reference evidence="2 4" key="1">
    <citation type="submission" date="2015-07" db="EMBL/GenBank/DDBJ databases">
        <authorList>
            <person name="Cajimat M.N.B."/>
            <person name="Milazzo M.L."/>
            <person name="Fulhorst C.F."/>
        </authorList>
    </citation>
    <scope>NUCLEOTIDE SEQUENCE [LARGE SCALE GENOMIC DNA]</scope>
    <source>
        <strain evidence="2">Single colony</strain>
    </source>
</reference>
<dbReference type="AlphaFoldDB" id="A0A0K3CMD7"/>
<organism evidence="2 4">
    <name type="scientific">Rhodotorula toruloides</name>
    <name type="common">Yeast</name>
    <name type="synonym">Rhodosporidium toruloides</name>
    <dbReference type="NCBI Taxonomy" id="5286"/>
    <lineage>
        <taxon>Eukaryota</taxon>
        <taxon>Fungi</taxon>
        <taxon>Dikarya</taxon>
        <taxon>Basidiomycota</taxon>
        <taxon>Pucciniomycotina</taxon>
        <taxon>Microbotryomycetes</taxon>
        <taxon>Sporidiobolales</taxon>
        <taxon>Sporidiobolaceae</taxon>
        <taxon>Rhodotorula</taxon>
    </lineage>
</organism>
<feature type="compositionally biased region" description="Basic and acidic residues" evidence="1">
    <location>
        <begin position="551"/>
        <end position="571"/>
    </location>
</feature>
<evidence type="ECO:0000313" key="5">
    <source>
        <dbReference type="Proteomes" id="UP000239560"/>
    </source>
</evidence>
<feature type="compositionally biased region" description="Low complexity" evidence="1">
    <location>
        <begin position="219"/>
        <end position="236"/>
    </location>
</feature>
<sequence length="577" mass="59559">MASDNGNGLTSAIDGSARSSMSTDGSSAVYMDAQEEQERLPGAWPATATTAESGRGEKSQISGAKELRTLEGALASTSLSNPSNASGTAAAGARETAAGEEEVEALADDATTPTLPSTSSDNPRRSSLSRSHDADPTAFPPSHAVFPTRRSFDSTSVHSVKSHPYATAKNHFPLVKQPKKAKDSTPASPSADPFLSGAPSNSALPPPDPSPPHPHRRTSVSSSLCVPSPHAAASPAPRDRTPSGGVFPTVPRTKSTPSGSKGPSPPSSDAASTTSGSAGRGQRSRPPPSISIPPVGSPQTHRTTSPAASQYAPSIAPSARSTATHATRQTNPFKPSYTASLAPSYAELHQATSAEPIEGPTSIFLNPTPQPRSVTELLPKKKLSSFFSKGKSKLTGSSSTSAQSEAARMNDPSYRGKSATILDAALASSATWAQRRGEQSRMPIGGAFGPPAGYRPAHQVLRQQQAREAGGETPLGPAMMGGGTEQPVTGEAIAEAFARNQGRSGSRRMSMVSLQSTADIASPAGGAFPVRREVFATKPRPRPSGEGLQSTREEPVAANKVEVKSDRETEQKGLGIS</sequence>
<dbReference type="OMA" id="HPYATAK"/>
<dbReference type="OrthoDB" id="2526949at2759"/>
<protein>
    <submittedName>
        <fullName evidence="2 3">Proteophosphoglycan 5</fullName>
    </submittedName>
</protein>
<keyword evidence="4" id="KW-1185">Reference proteome</keyword>
<feature type="compositionally biased region" description="Low complexity" evidence="1">
    <location>
        <begin position="85"/>
        <end position="96"/>
    </location>
</feature>
<feature type="region of interest" description="Disordered" evidence="1">
    <location>
        <begin position="385"/>
        <end position="415"/>
    </location>
</feature>
<dbReference type="STRING" id="5286.A0A0K3CMD7"/>